<dbReference type="CDD" id="cd06170">
    <property type="entry name" value="LuxR_C_like"/>
    <property type="match status" value="1"/>
</dbReference>
<reference evidence="8 9" key="1">
    <citation type="submission" date="2016-09" db="EMBL/GenBank/DDBJ databases">
        <title>Couchioplanes caeruleus draft genome sequence.</title>
        <authorList>
            <person name="Sheehan J."/>
            <person name="Caffrey P."/>
        </authorList>
    </citation>
    <scope>NUCLEOTIDE SEQUENCE [LARGE SCALE GENOMIC DNA]</scope>
    <source>
        <strain evidence="8 9">DSM 43634</strain>
    </source>
</reference>
<dbReference type="InterPro" id="IPR011006">
    <property type="entry name" value="CheY-like_superfamily"/>
</dbReference>
<keyword evidence="3 8" id="KW-0238">DNA-binding</keyword>
<evidence type="ECO:0000313" key="8">
    <source>
        <dbReference type="EMBL" id="OJF11113.1"/>
    </source>
</evidence>
<accession>A0A1K0FE62</accession>
<dbReference type="PANTHER" id="PTHR43214">
    <property type="entry name" value="TWO-COMPONENT RESPONSE REGULATOR"/>
    <property type="match status" value="1"/>
</dbReference>
<evidence type="ECO:0000259" key="6">
    <source>
        <dbReference type="PROSITE" id="PS50043"/>
    </source>
</evidence>
<dbReference type="PRINTS" id="PR00038">
    <property type="entry name" value="HTHLUXR"/>
</dbReference>
<dbReference type="SMART" id="SM00421">
    <property type="entry name" value="HTH_LUXR"/>
    <property type="match status" value="1"/>
</dbReference>
<evidence type="ECO:0000256" key="1">
    <source>
        <dbReference type="ARBA" id="ARBA00022553"/>
    </source>
</evidence>
<dbReference type="AlphaFoldDB" id="A0A1K0FE62"/>
<dbReference type="InterPro" id="IPR039420">
    <property type="entry name" value="WalR-like"/>
</dbReference>
<dbReference type="PANTHER" id="PTHR43214:SF24">
    <property type="entry name" value="TRANSCRIPTIONAL REGULATORY PROTEIN NARL-RELATED"/>
    <property type="match status" value="1"/>
</dbReference>
<dbReference type="InterPro" id="IPR016032">
    <property type="entry name" value="Sig_transdc_resp-reg_C-effctor"/>
</dbReference>
<dbReference type="InterPro" id="IPR000792">
    <property type="entry name" value="Tscrpt_reg_LuxR_C"/>
</dbReference>
<keyword evidence="2" id="KW-0805">Transcription regulation</keyword>
<dbReference type="CDD" id="cd17535">
    <property type="entry name" value="REC_NarL-like"/>
    <property type="match status" value="1"/>
</dbReference>
<proteinExistence type="predicted"/>
<dbReference type="SUPFAM" id="SSF52172">
    <property type="entry name" value="CheY-like"/>
    <property type="match status" value="1"/>
</dbReference>
<dbReference type="GO" id="GO:0003677">
    <property type="term" value="F:DNA binding"/>
    <property type="evidence" value="ECO:0007669"/>
    <property type="project" value="UniProtKB-KW"/>
</dbReference>
<dbReference type="SMART" id="SM00448">
    <property type="entry name" value="REC"/>
    <property type="match status" value="1"/>
</dbReference>
<evidence type="ECO:0000256" key="2">
    <source>
        <dbReference type="ARBA" id="ARBA00023015"/>
    </source>
</evidence>
<dbReference type="PROSITE" id="PS50110">
    <property type="entry name" value="RESPONSE_REGULATORY"/>
    <property type="match status" value="1"/>
</dbReference>
<evidence type="ECO:0000313" key="9">
    <source>
        <dbReference type="Proteomes" id="UP000182486"/>
    </source>
</evidence>
<dbReference type="EMBL" id="MEIA01000439">
    <property type="protein sequence ID" value="OJF11113.1"/>
    <property type="molecule type" value="Genomic_DNA"/>
</dbReference>
<gene>
    <name evidence="8" type="ORF">BG844_28665</name>
</gene>
<dbReference type="RefSeq" id="WP_071808426.1">
    <property type="nucleotide sequence ID" value="NZ_MEIA01000439.1"/>
</dbReference>
<keyword evidence="4" id="KW-0804">Transcription</keyword>
<keyword evidence="9" id="KW-1185">Reference proteome</keyword>
<protein>
    <submittedName>
        <fullName evidence="8">DNA-binding response regulator</fullName>
    </submittedName>
</protein>
<feature type="domain" description="Response regulatory" evidence="7">
    <location>
        <begin position="9"/>
        <end position="125"/>
    </location>
</feature>
<dbReference type="PROSITE" id="PS50043">
    <property type="entry name" value="HTH_LUXR_2"/>
    <property type="match status" value="1"/>
</dbReference>
<dbReference type="InterPro" id="IPR001789">
    <property type="entry name" value="Sig_transdc_resp-reg_receiver"/>
</dbReference>
<dbReference type="Pfam" id="PF00196">
    <property type="entry name" value="GerE"/>
    <property type="match status" value="1"/>
</dbReference>
<dbReference type="Pfam" id="PF00072">
    <property type="entry name" value="Response_reg"/>
    <property type="match status" value="1"/>
</dbReference>
<dbReference type="GO" id="GO:0006355">
    <property type="term" value="P:regulation of DNA-templated transcription"/>
    <property type="evidence" value="ECO:0007669"/>
    <property type="project" value="InterPro"/>
</dbReference>
<organism evidence="8 9">
    <name type="scientific">Couchioplanes caeruleus subsp. caeruleus</name>
    <dbReference type="NCBI Taxonomy" id="56427"/>
    <lineage>
        <taxon>Bacteria</taxon>
        <taxon>Bacillati</taxon>
        <taxon>Actinomycetota</taxon>
        <taxon>Actinomycetes</taxon>
        <taxon>Micromonosporales</taxon>
        <taxon>Micromonosporaceae</taxon>
        <taxon>Couchioplanes</taxon>
    </lineage>
</organism>
<dbReference type="SUPFAM" id="SSF46894">
    <property type="entry name" value="C-terminal effector domain of the bipartite response regulators"/>
    <property type="match status" value="1"/>
</dbReference>
<dbReference type="InterPro" id="IPR058245">
    <property type="entry name" value="NreC/VraR/RcsB-like_REC"/>
</dbReference>
<feature type="domain" description="HTH luxR-type" evidence="6">
    <location>
        <begin position="151"/>
        <end position="216"/>
    </location>
</feature>
<dbReference type="Proteomes" id="UP000182486">
    <property type="component" value="Unassembled WGS sequence"/>
</dbReference>
<evidence type="ECO:0000256" key="3">
    <source>
        <dbReference type="ARBA" id="ARBA00023125"/>
    </source>
</evidence>
<evidence type="ECO:0000259" key="7">
    <source>
        <dbReference type="PROSITE" id="PS50110"/>
    </source>
</evidence>
<dbReference type="Gene3D" id="3.40.50.2300">
    <property type="match status" value="1"/>
</dbReference>
<feature type="modified residue" description="4-aspartylphosphate" evidence="5">
    <location>
        <position position="60"/>
    </location>
</feature>
<name>A0A1K0FE62_9ACTN</name>
<dbReference type="GO" id="GO:0000160">
    <property type="term" value="P:phosphorelay signal transduction system"/>
    <property type="evidence" value="ECO:0007669"/>
    <property type="project" value="InterPro"/>
</dbReference>
<sequence>MPPPDEPVRVLLVDDHPVYRDGLAMLLDSVPAIDVIGTAEDGAAAVALAADLQPDVIVMDILMPILDGVEATRQITAQSPHIAVIALTMADGDATLFAAMRAGAIGYLLKGARQDQIIRAIVAAAHGEAIFGPTIARRVTEFFAAAPAAITSLAFPHLTPRENEVLRLIADGLNNNQIADRLQLSPKTVRNTVSNIFAKLHVVDRAEAILRAREGGLGR</sequence>
<keyword evidence="1 5" id="KW-0597">Phosphoprotein</keyword>
<evidence type="ECO:0000256" key="4">
    <source>
        <dbReference type="ARBA" id="ARBA00023163"/>
    </source>
</evidence>
<evidence type="ECO:0000256" key="5">
    <source>
        <dbReference type="PROSITE-ProRule" id="PRU00169"/>
    </source>
</evidence>
<comment type="caution">
    <text evidence="8">The sequence shown here is derived from an EMBL/GenBank/DDBJ whole genome shotgun (WGS) entry which is preliminary data.</text>
</comment>